<dbReference type="RefSeq" id="WP_377821508.1">
    <property type="nucleotide sequence ID" value="NZ_JBHSWJ010000002.1"/>
</dbReference>
<sequence length="252" mass="27906">MTGFLDWPAPIPMAHRGFSPERWENSRAAFANAVDLGYRYVETDVHATADGVLVAFHDDTLDRVSDGSGAINALPWSAVRQARIGGTEPIPTLAELFETWPDLRVNIDCKAGTAIEPLAAAIERHRAHDRVCVAAFSDRRRRAVLSRLSRRVVTSAGQAVIAGSKLLRWTPLRHRPFGGVDILQIPEWHGRLRILTPALLTRAHAAGVKVHVWTVNDEATMHRLLDEGVDGILTDRADLLKQVLTERGEWVS</sequence>
<reference evidence="3" key="1">
    <citation type="journal article" date="2019" name="Int. J. Syst. Evol. Microbiol.">
        <title>The Global Catalogue of Microorganisms (GCM) 10K type strain sequencing project: providing services to taxonomists for standard genome sequencing and annotation.</title>
        <authorList>
            <consortium name="The Broad Institute Genomics Platform"/>
            <consortium name="The Broad Institute Genome Sequencing Center for Infectious Disease"/>
            <person name="Wu L."/>
            <person name="Ma J."/>
        </authorList>
    </citation>
    <scope>NUCLEOTIDE SEQUENCE [LARGE SCALE GENOMIC DNA]</scope>
    <source>
        <strain evidence="3">NBRC 106593</strain>
    </source>
</reference>
<comment type="caution">
    <text evidence="2">The sequence shown here is derived from an EMBL/GenBank/DDBJ whole genome shotgun (WGS) entry which is preliminary data.</text>
</comment>
<evidence type="ECO:0000313" key="2">
    <source>
        <dbReference type="EMBL" id="MFC6713613.1"/>
    </source>
</evidence>
<dbReference type="Proteomes" id="UP001596356">
    <property type="component" value="Unassembled WGS sequence"/>
</dbReference>
<name>A0ABW2ARV6_9MICO</name>
<evidence type="ECO:0000259" key="1">
    <source>
        <dbReference type="PROSITE" id="PS51704"/>
    </source>
</evidence>
<dbReference type="Pfam" id="PF03009">
    <property type="entry name" value="GDPD"/>
    <property type="match status" value="1"/>
</dbReference>
<keyword evidence="3" id="KW-1185">Reference proteome</keyword>
<dbReference type="PROSITE" id="PS51704">
    <property type="entry name" value="GP_PDE"/>
    <property type="match status" value="1"/>
</dbReference>
<evidence type="ECO:0000313" key="3">
    <source>
        <dbReference type="Proteomes" id="UP001596356"/>
    </source>
</evidence>
<proteinExistence type="predicted"/>
<feature type="domain" description="GP-PDE" evidence="1">
    <location>
        <begin position="10"/>
        <end position="244"/>
    </location>
</feature>
<dbReference type="SUPFAM" id="SSF51695">
    <property type="entry name" value="PLC-like phosphodiesterases"/>
    <property type="match status" value="1"/>
</dbReference>
<dbReference type="InterPro" id="IPR030395">
    <property type="entry name" value="GP_PDE_dom"/>
</dbReference>
<dbReference type="EMBL" id="JBHSWJ010000002">
    <property type="protein sequence ID" value="MFC6713613.1"/>
    <property type="molecule type" value="Genomic_DNA"/>
</dbReference>
<dbReference type="CDD" id="cd08561">
    <property type="entry name" value="GDPD_cytoplasmic_ScUgpQ2_like"/>
    <property type="match status" value="1"/>
</dbReference>
<dbReference type="PANTHER" id="PTHR43805">
    <property type="entry name" value="GLYCEROPHOSPHORYL DIESTER PHOSPHODIESTERASE"/>
    <property type="match status" value="1"/>
</dbReference>
<accession>A0ABW2ARV6</accession>
<dbReference type="PANTHER" id="PTHR43805:SF1">
    <property type="entry name" value="GP-PDE DOMAIN-CONTAINING PROTEIN"/>
    <property type="match status" value="1"/>
</dbReference>
<dbReference type="Gene3D" id="3.20.20.190">
    <property type="entry name" value="Phosphatidylinositol (PI) phosphodiesterase"/>
    <property type="match status" value="1"/>
</dbReference>
<protein>
    <submittedName>
        <fullName evidence="2">Glycerophosphodiester phosphodiesterase</fullName>
    </submittedName>
</protein>
<gene>
    <name evidence="2" type="ORF">ACFQBT_07100</name>
</gene>
<dbReference type="InterPro" id="IPR017946">
    <property type="entry name" value="PLC-like_Pdiesterase_TIM-brl"/>
</dbReference>
<organism evidence="2 3">
    <name type="scientific">Branchiibius cervicis</name>
    <dbReference type="NCBI Taxonomy" id="908252"/>
    <lineage>
        <taxon>Bacteria</taxon>
        <taxon>Bacillati</taxon>
        <taxon>Actinomycetota</taxon>
        <taxon>Actinomycetes</taxon>
        <taxon>Micrococcales</taxon>
        <taxon>Dermacoccaceae</taxon>
        <taxon>Branchiibius</taxon>
    </lineage>
</organism>